<evidence type="ECO:0000256" key="8">
    <source>
        <dbReference type="SAM" id="SignalP"/>
    </source>
</evidence>
<dbReference type="RefSeq" id="XP_015285228.1">
    <property type="nucleotide sequence ID" value="XM_015429742.1"/>
</dbReference>
<evidence type="ECO:0000256" key="4">
    <source>
        <dbReference type="ARBA" id="ARBA00022729"/>
    </source>
</evidence>
<proteinExistence type="inferred from homology"/>
<keyword evidence="6 10" id="KW-0527">Neuropeptide</keyword>
<reference evidence="10" key="1">
    <citation type="submission" date="2025-08" db="UniProtKB">
        <authorList>
            <consortium name="RefSeq"/>
        </authorList>
    </citation>
    <scope>IDENTIFICATION</scope>
</reference>
<sequence>MRIISVNRFILFTLATCFLLAPKIICLDESVMSSLQSREEYSDNYSESNEDIIEEKQRRLNLEELKDRGLKNIVKMSMPTMNKMPNSLANLPLRFGRNFQEERSIKPAANLPLRFGRAFESILSSHTLPFAHRFERAPSVQSSIHSLANLPQRFGRSPLFILPQEIQQSDQDTNKSGDLNNHMEKESDKEVCKTSQKTLHQFPY</sequence>
<protein>
    <submittedName>
        <fullName evidence="10">Pro-FMRFamide-related neuropeptide VF</fullName>
    </submittedName>
</protein>
<evidence type="ECO:0000256" key="6">
    <source>
        <dbReference type="ARBA" id="ARBA00023320"/>
    </source>
</evidence>
<feature type="chain" id="PRO_5047517127" evidence="8">
    <location>
        <begin position="27"/>
        <end position="204"/>
    </location>
</feature>
<keyword evidence="4 8" id="KW-0732">Signal</keyword>
<feature type="compositionally biased region" description="Basic and acidic residues" evidence="7">
    <location>
        <begin position="181"/>
        <end position="192"/>
    </location>
</feature>
<organism evidence="9 10">
    <name type="scientific">Gekko japonicus</name>
    <name type="common">Schlegel's Japanese gecko</name>
    <dbReference type="NCBI Taxonomy" id="146911"/>
    <lineage>
        <taxon>Eukaryota</taxon>
        <taxon>Metazoa</taxon>
        <taxon>Chordata</taxon>
        <taxon>Craniata</taxon>
        <taxon>Vertebrata</taxon>
        <taxon>Euteleostomi</taxon>
        <taxon>Lepidosauria</taxon>
        <taxon>Squamata</taxon>
        <taxon>Bifurcata</taxon>
        <taxon>Gekkota</taxon>
        <taxon>Gekkonidae</taxon>
        <taxon>Gekkoninae</taxon>
        <taxon>Gekko</taxon>
    </lineage>
</organism>
<evidence type="ECO:0000256" key="5">
    <source>
        <dbReference type="ARBA" id="ARBA00022815"/>
    </source>
</evidence>
<accession>A0ABM1LGZ1</accession>
<evidence type="ECO:0000313" key="9">
    <source>
        <dbReference type="Proteomes" id="UP000694871"/>
    </source>
</evidence>
<feature type="compositionally biased region" description="Polar residues" evidence="7">
    <location>
        <begin position="193"/>
        <end position="204"/>
    </location>
</feature>
<dbReference type="Proteomes" id="UP000694871">
    <property type="component" value="Unplaced"/>
</dbReference>
<dbReference type="InterPro" id="IPR026297">
    <property type="entry name" value="FMRFamide-related/fGRP"/>
</dbReference>
<keyword evidence="3" id="KW-0964">Secreted</keyword>
<dbReference type="PANTHER" id="PTHR14403:SF6">
    <property type="entry name" value="PRO-FMRFAMIDE-RELATED NEUROPEPTIDE VF"/>
    <property type="match status" value="1"/>
</dbReference>
<dbReference type="PANTHER" id="PTHR14403">
    <property type="entry name" value="RFAMIDE PEPTIDE GONADOTROPIN INHIBITORY HORMONE"/>
    <property type="match status" value="1"/>
</dbReference>
<feature type="compositionally biased region" description="Polar residues" evidence="7">
    <location>
        <begin position="165"/>
        <end position="179"/>
    </location>
</feature>
<evidence type="ECO:0000256" key="7">
    <source>
        <dbReference type="SAM" id="MobiDB-lite"/>
    </source>
</evidence>
<evidence type="ECO:0000313" key="10">
    <source>
        <dbReference type="RefSeq" id="XP_015285228.1"/>
    </source>
</evidence>
<keyword evidence="5" id="KW-0027">Amidation</keyword>
<feature type="region of interest" description="Disordered" evidence="7">
    <location>
        <begin position="165"/>
        <end position="204"/>
    </location>
</feature>
<feature type="signal peptide" evidence="8">
    <location>
        <begin position="1"/>
        <end position="26"/>
    </location>
</feature>
<name>A0ABM1LGZ1_GEKJA</name>
<evidence type="ECO:0000256" key="3">
    <source>
        <dbReference type="ARBA" id="ARBA00022525"/>
    </source>
</evidence>
<dbReference type="GO" id="GO:0007218">
    <property type="term" value="P:neuropeptide signaling pathway"/>
    <property type="evidence" value="ECO:0007669"/>
    <property type="project" value="UniProtKB-KW"/>
</dbReference>
<comment type="similarity">
    <text evidence="2">Belongs to the FARP (FMRFamide related peptide) family.</text>
</comment>
<keyword evidence="9" id="KW-1185">Reference proteome</keyword>
<evidence type="ECO:0000256" key="1">
    <source>
        <dbReference type="ARBA" id="ARBA00004613"/>
    </source>
</evidence>
<gene>
    <name evidence="10" type="primary">NPVF</name>
</gene>
<dbReference type="GeneID" id="107126215"/>
<comment type="subcellular location">
    <subcellularLocation>
        <location evidence="1">Secreted</location>
    </subcellularLocation>
</comment>
<evidence type="ECO:0000256" key="2">
    <source>
        <dbReference type="ARBA" id="ARBA00006356"/>
    </source>
</evidence>